<evidence type="ECO:0000313" key="10">
    <source>
        <dbReference type="Proteomes" id="UP000662931"/>
    </source>
</evidence>
<dbReference type="GeneID" id="62196490"/>
<evidence type="ECO:0000259" key="7">
    <source>
        <dbReference type="Pfam" id="PF05843"/>
    </source>
</evidence>
<dbReference type="InterPro" id="IPR008847">
    <property type="entry name" value="Suf"/>
</dbReference>
<name>A0A875S7P4_EENNA</name>
<comment type="similarity">
    <text evidence="2">Belongs to the UTP6 family.</text>
</comment>
<dbReference type="Gene3D" id="1.25.40.10">
    <property type="entry name" value="Tetratricopeptide repeat domain"/>
    <property type="match status" value="1"/>
</dbReference>
<keyword evidence="4" id="KW-0677">Repeat</keyword>
<evidence type="ECO:0000256" key="6">
    <source>
        <dbReference type="ARBA" id="ARBA00026188"/>
    </source>
</evidence>
<dbReference type="InterPro" id="IPR055347">
    <property type="entry name" value="UTP6_N"/>
</dbReference>
<dbReference type="PANTHER" id="PTHR23271:SF1">
    <property type="entry name" value="U3 SMALL NUCLEOLAR RNA-ASSOCIATED PROTEIN 6 HOMOLOG"/>
    <property type="match status" value="1"/>
</dbReference>
<comment type="subcellular location">
    <subcellularLocation>
        <location evidence="1">Nucleus</location>
        <location evidence="1">Nucleolus</location>
    </subcellularLocation>
</comment>
<dbReference type="InterPro" id="IPR013949">
    <property type="entry name" value="Utp6"/>
</dbReference>
<dbReference type="Proteomes" id="UP000662931">
    <property type="component" value="Chromosome 3"/>
</dbReference>
<dbReference type="RefSeq" id="XP_038779294.1">
    <property type="nucleotide sequence ID" value="XM_038923366.1"/>
</dbReference>
<reference evidence="9" key="1">
    <citation type="submission" date="2020-10" db="EMBL/GenBank/DDBJ databases">
        <authorList>
            <person name="Roach M.J.R."/>
        </authorList>
    </citation>
    <scope>NUCLEOTIDE SEQUENCE</scope>
    <source>
        <strain evidence="9">CBS 1945</strain>
    </source>
</reference>
<keyword evidence="5" id="KW-0539">Nucleus</keyword>
<evidence type="ECO:0000313" key="9">
    <source>
        <dbReference type="EMBL" id="QPG75729.1"/>
    </source>
</evidence>
<dbReference type="Pfam" id="PF08640">
    <property type="entry name" value="U3_assoc_6"/>
    <property type="match status" value="1"/>
</dbReference>
<protein>
    <recommendedName>
        <fullName evidence="6">mRNA 3'-end-processing protein RNA14</fullName>
    </recommendedName>
</protein>
<dbReference type="GO" id="GO:0032040">
    <property type="term" value="C:small-subunit processome"/>
    <property type="evidence" value="ECO:0007669"/>
    <property type="project" value="TreeGrafter"/>
</dbReference>
<organism evidence="9 10">
    <name type="scientific">Eeniella nana</name>
    <name type="common">Yeast</name>
    <name type="synonym">Brettanomyces nanus</name>
    <dbReference type="NCBI Taxonomy" id="13502"/>
    <lineage>
        <taxon>Eukaryota</taxon>
        <taxon>Fungi</taxon>
        <taxon>Dikarya</taxon>
        <taxon>Ascomycota</taxon>
        <taxon>Saccharomycotina</taxon>
        <taxon>Pichiomycetes</taxon>
        <taxon>Pichiales</taxon>
        <taxon>Pichiaceae</taxon>
        <taxon>Brettanomyces</taxon>
    </lineage>
</organism>
<evidence type="ECO:0000256" key="3">
    <source>
        <dbReference type="ARBA" id="ARBA00022552"/>
    </source>
</evidence>
<keyword evidence="10" id="KW-1185">Reference proteome</keyword>
<dbReference type="SMART" id="SM00386">
    <property type="entry name" value="HAT"/>
    <property type="match status" value="3"/>
</dbReference>
<dbReference type="Pfam" id="PF05843">
    <property type="entry name" value="Suf"/>
    <property type="match status" value="1"/>
</dbReference>
<evidence type="ECO:0000256" key="4">
    <source>
        <dbReference type="ARBA" id="ARBA00022737"/>
    </source>
</evidence>
<evidence type="ECO:0000256" key="5">
    <source>
        <dbReference type="ARBA" id="ARBA00023242"/>
    </source>
</evidence>
<keyword evidence="3" id="KW-0698">rRNA processing</keyword>
<dbReference type="GO" id="GO:0030515">
    <property type="term" value="F:snoRNA binding"/>
    <property type="evidence" value="ECO:0007669"/>
    <property type="project" value="InterPro"/>
</dbReference>
<evidence type="ECO:0000256" key="1">
    <source>
        <dbReference type="ARBA" id="ARBA00004604"/>
    </source>
</evidence>
<dbReference type="OrthoDB" id="28112at2759"/>
<feature type="domain" description="Suppressor of forked" evidence="7">
    <location>
        <begin position="65"/>
        <end position="153"/>
    </location>
</feature>
<evidence type="ECO:0000256" key="2">
    <source>
        <dbReference type="ARBA" id="ARBA00010734"/>
    </source>
</evidence>
<gene>
    <name evidence="9" type="ORF">FOA43_003089</name>
</gene>
<evidence type="ECO:0000259" key="8">
    <source>
        <dbReference type="Pfam" id="PF08640"/>
    </source>
</evidence>
<dbReference type="GO" id="GO:0034388">
    <property type="term" value="C:Pwp2p-containing subcomplex of 90S preribosome"/>
    <property type="evidence" value="ECO:0007669"/>
    <property type="project" value="TreeGrafter"/>
</dbReference>
<proteinExistence type="inferred from homology"/>
<dbReference type="AlphaFoldDB" id="A0A875S7P4"/>
<sequence>MLRWTDFEHRIMSMGSKPTDYLNYVKYEKNLDKLRKLRLKRMKSFVDSKPSISDVSGQRRIFFIFERGVRKFPKSMDLWANYLKYAKKNGSVKVVYKIYTMLLQHQPRNVNVWLSAAKYEYESNKNVKSARNLLKRCLRFNGDELLPWMEFIKFEMNYLSKLLVRRKLLNLITEKQQQQDLKENEEVHKDGLAEGDEVVSLGKAAADEVNEATEADELSNLPDLNMSTLGSIEDNPVLRGDLIMTLYDVCVATMIKSLQEENDKFSKTWEICTKVMAIVDKFDTLDRGYLCTHIVNDLMDRYPFNDTVIFLYLTLPLRYVSIDDNEFVSTLQISVKLYQSWTYRTKAEEGVKNSIKKQYLNFLTERYLSQAQNDTKELLGLLMKKLN</sequence>
<dbReference type="KEGG" id="bnn:FOA43_003089"/>
<dbReference type="EMBL" id="CP064814">
    <property type="protein sequence ID" value="QPG75729.1"/>
    <property type="molecule type" value="Genomic_DNA"/>
</dbReference>
<dbReference type="PANTHER" id="PTHR23271">
    <property type="entry name" value="HEPATOCELLULAR CARCINOMA-ASSOCIATED ANTIGEN 66"/>
    <property type="match status" value="1"/>
</dbReference>
<feature type="domain" description="U3 small nucleolar RNA-associated protein 6 N-terminal" evidence="8">
    <location>
        <begin position="3"/>
        <end position="59"/>
    </location>
</feature>
<accession>A0A875S7P4</accession>
<dbReference type="GO" id="GO:0000462">
    <property type="term" value="P:maturation of SSU-rRNA from tricistronic rRNA transcript (SSU-rRNA, 5.8S rRNA, LSU-rRNA)"/>
    <property type="evidence" value="ECO:0007669"/>
    <property type="project" value="InterPro"/>
</dbReference>
<dbReference type="InterPro" id="IPR003107">
    <property type="entry name" value="HAT"/>
</dbReference>
<dbReference type="InterPro" id="IPR011990">
    <property type="entry name" value="TPR-like_helical_dom_sf"/>
</dbReference>
<dbReference type="SUPFAM" id="SSF48452">
    <property type="entry name" value="TPR-like"/>
    <property type="match status" value="1"/>
</dbReference>